<dbReference type="SUPFAM" id="SSF55785">
    <property type="entry name" value="PYP-like sensor domain (PAS domain)"/>
    <property type="match status" value="1"/>
</dbReference>
<dbReference type="EMBL" id="RDFA01000004">
    <property type="protein sequence ID" value="RXK48552.1"/>
    <property type="molecule type" value="Genomic_DNA"/>
</dbReference>
<name>A0A498KUA5_9EURY</name>
<dbReference type="SMART" id="SM00387">
    <property type="entry name" value="HATPase_c"/>
    <property type="match status" value="1"/>
</dbReference>
<keyword evidence="10" id="KW-1185">Reference proteome</keyword>
<dbReference type="OrthoDB" id="8127at2157"/>
<comment type="caution">
    <text evidence="9">The sequence shown here is derived from an EMBL/GenBank/DDBJ whole genome shotgun (WGS) entry which is preliminary data.</text>
</comment>
<feature type="transmembrane region" description="Helical" evidence="7">
    <location>
        <begin position="153"/>
        <end position="174"/>
    </location>
</feature>
<keyword evidence="6" id="KW-0902">Two-component regulatory system</keyword>
<evidence type="ECO:0000256" key="3">
    <source>
        <dbReference type="ARBA" id="ARBA00022553"/>
    </source>
</evidence>
<dbReference type="EC" id="2.7.13.3" evidence="2"/>
<dbReference type="InterPro" id="IPR004358">
    <property type="entry name" value="Sig_transdc_His_kin-like_C"/>
</dbReference>
<dbReference type="PROSITE" id="PS50109">
    <property type="entry name" value="HIS_KIN"/>
    <property type="match status" value="1"/>
</dbReference>
<evidence type="ECO:0000256" key="1">
    <source>
        <dbReference type="ARBA" id="ARBA00000085"/>
    </source>
</evidence>
<dbReference type="Proteomes" id="UP000289691">
    <property type="component" value="Unassembled WGS sequence"/>
</dbReference>
<sequence>MASGLSIVALGYYTLPIVAVLLHVSLGYWIYRNHWDRSGGKWFVLMLGVGSIETFGFWINLISPPGPLKRVLFYPIAFLAFASYVAWTVFAGKYTGTNFHRHWVIRTVFAVILGGFALLALLSPFENLLITNVEVIRQPIVYYTYDIEPGLGLIYLLIYGLSIYTDYKLIVYLLSTSSRSTRQLGLLILAAVSVVVITAASQAGLFPASELNHAPLATILFILFATLALFRFDLLSVQPVARNAVVENLRDPVVVLDEDGRIVDFNEASTRVWDDIGAHVGDPLGVACPTLTDVVSFPDAGEETAGQLTRQSADAERHYSVNVSQVSRGRDDRHWYSVLLRDVTVLERSRWQLRTQNERLDQVASTISHDLRNPIQVADGYVEMLDGMIDADGLDATEADEAREYLRKTSDTHGRMEAIIEDVLTIAREGKTVAETERVTLSAVAHDAWANVDTGEATLTVADDRTLRADRSKLLTIFENVVRNALDHGPDDVTVEVGATDDGFYVEDDGPGIPAEHADSVFEYGYTTTDEGTGLGLSIVETMAESHGWTVELATPGDGAGTTGTRFVFTGVGDSPVVDDHGPHPAT</sequence>
<proteinExistence type="predicted"/>
<accession>A0A498KUA5</accession>
<dbReference type="InterPro" id="IPR036890">
    <property type="entry name" value="HATPase_C_sf"/>
</dbReference>
<dbReference type="InterPro" id="IPR035965">
    <property type="entry name" value="PAS-like_dom_sf"/>
</dbReference>
<dbReference type="Gene3D" id="1.10.287.130">
    <property type="match status" value="1"/>
</dbReference>
<dbReference type="InterPro" id="IPR005467">
    <property type="entry name" value="His_kinase_dom"/>
</dbReference>
<dbReference type="SUPFAM" id="SSF55874">
    <property type="entry name" value="ATPase domain of HSP90 chaperone/DNA topoisomerase II/histidine kinase"/>
    <property type="match status" value="1"/>
</dbReference>
<feature type="domain" description="Histidine kinase" evidence="8">
    <location>
        <begin position="366"/>
        <end position="570"/>
    </location>
</feature>
<dbReference type="PRINTS" id="PR00344">
    <property type="entry name" value="BCTRLSENSOR"/>
</dbReference>
<protein>
    <recommendedName>
        <fullName evidence="2">histidine kinase</fullName>
        <ecNumber evidence="2">2.7.13.3</ecNumber>
    </recommendedName>
</protein>
<dbReference type="GO" id="GO:0000155">
    <property type="term" value="F:phosphorelay sensor kinase activity"/>
    <property type="evidence" value="ECO:0007669"/>
    <property type="project" value="InterPro"/>
</dbReference>
<feature type="transmembrane region" description="Helical" evidence="7">
    <location>
        <begin position="103"/>
        <end position="122"/>
    </location>
</feature>
<keyword evidence="7" id="KW-1133">Transmembrane helix</keyword>
<keyword evidence="4" id="KW-0808">Transferase</keyword>
<dbReference type="CDD" id="cd00082">
    <property type="entry name" value="HisKA"/>
    <property type="match status" value="1"/>
</dbReference>
<evidence type="ECO:0000256" key="6">
    <source>
        <dbReference type="ARBA" id="ARBA00023012"/>
    </source>
</evidence>
<comment type="catalytic activity">
    <reaction evidence="1">
        <text>ATP + protein L-histidine = ADP + protein N-phospho-L-histidine.</text>
        <dbReference type="EC" id="2.7.13.3"/>
    </reaction>
</comment>
<evidence type="ECO:0000313" key="9">
    <source>
        <dbReference type="EMBL" id="RXK48552.1"/>
    </source>
</evidence>
<feature type="transmembrane region" description="Helical" evidence="7">
    <location>
        <begin position="42"/>
        <end position="59"/>
    </location>
</feature>
<dbReference type="InterPro" id="IPR050736">
    <property type="entry name" value="Sensor_HK_Regulatory"/>
</dbReference>
<dbReference type="AlphaFoldDB" id="A0A498KUA5"/>
<gene>
    <name evidence="9" type="ORF">EAF64_12805</name>
</gene>
<evidence type="ECO:0000256" key="2">
    <source>
        <dbReference type="ARBA" id="ARBA00012438"/>
    </source>
</evidence>
<reference evidence="9 10" key="1">
    <citation type="submission" date="2019-01" db="EMBL/GenBank/DDBJ databases">
        <title>Halorientalis sp. F13-25 a new haloarchaeum isolated from hypersaline water.</title>
        <authorList>
            <person name="Ana D.-V."/>
            <person name="Cristina S.-P."/>
            <person name="Antonio V."/>
        </authorList>
    </citation>
    <scope>NUCLEOTIDE SEQUENCE [LARGE SCALE GENOMIC DNA]</scope>
    <source>
        <strain evidence="9 10">F13-25</strain>
    </source>
</reference>
<feature type="transmembrane region" description="Helical" evidence="7">
    <location>
        <begin position="186"/>
        <end position="208"/>
    </location>
</feature>
<dbReference type="PANTHER" id="PTHR43711:SF1">
    <property type="entry name" value="HISTIDINE KINASE 1"/>
    <property type="match status" value="1"/>
</dbReference>
<feature type="transmembrane region" description="Helical" evidence="7">
    <location>
        <begin position="214"/>
        <end position="232"/>
    </location>
</feature>
<dbReference type="InterPro" id="IPR003661">
    <property type="entry name" value="HisK_dim/P_dom"/>
</dbReference>
<keyword evidence="3" id="KW-0597">Phosphoprotein</keyword>
<evidence type="ECO:0000256" key="5">
    <source>
        <dbReference type="ARBA" id="ARBA00022777"/>
    </source>
</evidence>
<dbReference type="Pfam" id="PF16927">
    <property type="entry name" value="HisKA_7TM"/>
    <property type="match status" value="1"/>
</dbReference>
<evidence type="ECO:0000313" key="10">
    <source>
        <dbReference type="Proteomes" id="UP000289691"/>
    </source>
</evidence>
<dbReference type="SMART" id="SM00388">
    <property type="entry name" value="HisKA"/>
    <property type="match status" value="1"/>
</dbReference>
<evidence type="ECO:0000256" key="7">
    <source>
        <dbReference type="SAM" id="Phobius"/>
    </source>
</evidence>
<feature type="transmembrane region" description="Helical" evidence="7">
    <location>
        <begin position="12"/>
        <end position="30"/>
    </location>
</feature>
<dbReference type="CDD" id="cd00075">
    <property type="entry name" value="HATPase"/>
    <property type="match status" value="1"/>
</dbReference>
<feature type="transmembrane region" description="Helical" evidence="7">
    <location>
        <begin position="71"/>
        <end position="91"/>
    </location>
</feature>
<dbReference type="RefSeq" id="WP_129069390.1">
    <property type="nucleotide sequence ID" value="NZ_RDFA01000004.1"/>
</dbReference>
<dbReference type="InterPro" id="IPR036097">
    <property type="entry name" value="HisK_dim/P_sf"/>
</dbReference>
<organism evidence="9 10">
    <name type="scientific">Halorientalis pallida</name>
    <dbReference type="NCBI Taxonomy" id="2479928"/>
    <lineage>
        <taxon>Archaea</taxon>
        <taxon>Methanobacteriati</taxon>
        <taxon>Methanobacteriota</taxon>
        <taxon>Stenosarchaea group</taxon>
        <taxon>Halobacteria</taxon>
        <taxon>Halobacteriales</taxon>
        <taxon>Haloarculaceae</taxon>
        <taxon>Halorientalis</taxon>
    </lineage>
</organism>
<keyword evidence="7" id="KW-0812">Transmembrane</keyword>
<dbReference type="InterPro" id="IPR031621">
    <property type="entry name" value="HisKA_7TM"/>
</dbReference>
<dbReference type="Pfam" id="PF02518">
    <property type="entry name" value="HATPase_c"/>
    <property type="match status" value="1"/>
</dbReference>
<dbReference type="InterPro" id="IPR003594">
    <property type="entry name" value="HATPase_dom"/>
</dbReference>
<dbReference type="Gene3D" id="3.30.565.10">
    <property type="entry name" value="Histidine kinase-like ATPase, C-terminal domain"/>
    <property type="match status" value="1"/>
</dbReference>
<evidence type="ECO:0000259" key="8">
    <source>
        <dbReference type="PROSITE" id="PS50109"/>
    </source>
</evidence>
<keyword evidence="7" id="KW-0472">Membrane</keyword>
<keyword evidence="5" id="KW-0418">Kinase</keyword>
<dbReference type="PANTHER" id="PTHR43711">
    <property type="entry name" value="TWO-COMPONENT HISTIDINE KINASE"/>
    <property type="match status" value="1"/>
</dbReference>
<dbReference type="SUPFAM" id="SSF47384">
    <property type="entry name" value="Homodimeric domain of signal transducing histidine kinase"/>
    <property type="match status" value="1"/>
</dbReference>
<dbReference type="Pfam" id="PF00512">
    <property type="entry name" value="HisKA"/>
    <property type="match status" value="1"/>
</dbReference>
<evidence type="ECO:0000256" key="4">
    <source>
        <dbReference type="ARBA" id="ARBA00022679"/>
    </source>
</evidence>
<dbReference type="Gene3D" id="3.30.450.20">
    <property type="entry name" value="PAS domain"/>
    <property type="match status" value="1"/>
</dbReference>